<reference evidence="5 6" key="1">
    <citation type="submission" date="2017-05" db="EMBL/GenBank/DDBJ databases">
        <title>Draft genome sequence of Elsinoe australis.</title>
        <authorList>
            <person name="Cheng Q."/>
        </authorList>
    </citation>
    <scope>NUCLEOTIDE SEQUENCE [LARGE SCALE GENOMIC DNA]</scope>
    <source>
        <strain evidence="5 6">NL1</strain>
    </source>
</reference>
<dbReference type="SUPFAM" id="SSF51621">
    <property type="entry name" value="Phosphoenolpyruvate/pyruvate domain"/>
    <property type="match status" value="1"/>
</dbReference>
<evidence type="ECO:0000259" key="4">
    <source>
        <dbReference type="Pfam" id="PF03328"/>
    </source>
</evidence>
<keyword evidence="2" id="KW-0479">Metal-binding</keyword>
<comment type="caution">
    <text evidence="5">The sequence shown here is derived from an EMBL/GenBank/DDBJ whole genome shotgun (WGS) entry which is preliminary data.</text>
</comment>
<name>A0A2P7YWJ4_9PEZI</name>
<sequence length="327" mass="35489">MNRPPIPAMQIDGDAGAGDLKPSAVRQYINLLKLIQDNDIELRENAGHANSQSFPDCSEEGRSDIRRVAANVDRYQMLPGTNVSRAIARTGFDWICVDTEHGNISDDSMHECVAAIAACGVSPIVRVAANEPWMVKRALDAGAHGIIVPLLKTAEDAKQIVSSAKFPPDGTRGFGSPFSMEKFHTHEKGAIRQTDYYQQANQALVTVIQIETKEALKNVDEIANVPGVDVLLIGPFDLGNNIGYPIIDGMHDELKNAISKIHESAKKAGKRTGIYCTSGDQAREYADRGFHMISVVTDAAALPQACDAALKAALGSEEFRRRNMSYA</sequence>
<keyword evidence="3" id="KW-0456">Lyase</keyword>
<dbReference type="Proteomes" id="UP000243723">
    <property type="component" value="Unassembled WGS sequence"/>
</dbReference>
<organism evidence="5 6">
    <name type="scientific">Elsinoe australis</name>
    <dbReference type="NCBI Taxonomy" id="40998"/>
    <lineage>
        <taxon>Eukaryota</taxon>
        <taxon>Fungi</taxon>
        <taxon>Dikarya</taxon>
        <taxon>Ascomycota</taxon>
        <taxon>Pezizomycotina</taxon>
        <taxon>Dothideomycetes</taxon>
        <taxon>Dothideomycetidae</taxon>
        <taxon>Myriangiales</taxon>
        <taxon>Elsinoaceae</taxon>
        <taxon>Elsinoe</taxon>
    </lineage>
</organism>
<dbReference type="PANTHER" id="PTHR30502">
    <property type="entry name" value="2-KETO-3-DEOXY-L-RHAMNONATE ALDOLASE"/>
    <property type="match status" value="1"/>
</dbReference>
<accession>A0A2P7YWJ4</accession>
<dbReference type="GO" id="GO:0046872">
    <property type="term" value="F:metal ion binding"/>
    <property type="evidence" value="ECO:0007669"/>
    <property type="project" value="UniProtKB-KW"/>
</dbReference>
<dbReference type="AlphaFoldDB" id="A0A2P7YWJ4"/>
<comment type="similarity">
    <text evidence="1">Belongs to the HpcH/HpaI aldolase family.</text>
</comment>
<dbReference type="STRING" id="40998.A0A2P7YWJ4"/>
<dbReference type="GO" id="GO:0016832">
    <property type="term" value="F:aldehyde-lyase activity"/>
    <property type="evidence" value="ECO:0007669"/>
    <property type="project" value="TreeGrafter"/>
</dbReference>
<evidence type="ECO:0000256" key="1">
    <source>
        <dbReference type="ARBA" id="ARBA00005568"/>
    </source>
</evidence>
<feature type="domain" description="HpcH/HpaI aldolase/citrate lyase" evidence="4">
    <location>
        <begin position="85"/>
        <end position="300"/>
    </location>
</feature>
<dbReference type="EMBL" id="NHZQ01000358">
    <property type="protein sequence ID" value="PSK40325.1"/>
    <property type="molecule type" value="Genomic_DNA"/>
</dbReference>
<dbReference type="InterPro" id="IPR040442">
    <property type="entry name" value="Pyrv_kinase-like_dom_sf"/>
</dbReference>
<dbReference type="OrthoDB" id="1621678at2759"/>
<keyword evidence="6" id="KW-1185">Reference proteome</keyword>
<dbReference type="GO" id="GO:0005737">
    <property type="term" value="C:cytoplasm"/>
    <property type="evidence" value="ECO:0007669"/>
    <property type="project" value="TreeGrafter"/>
</dbReference>
<dbReference type="InterPro" id="IPR015813">
    <property type="entry name" value="Pyrv/PenolPyrv_kinase-like_dom"/>
</dbReference>
<evidence type="ECO:0000256" key="2">
    <source>
        <dbReference type="ARBA" id="ARBA00022723"/>
    </source>
</evidence>
<gene>
    <name evidence="5" type="ORF">B9Z65_28</name>
</gene>
<dbReference type="Gene3D" id="3.20.20.60">
    <property type="entry name" value="Phosphoenolpyruvate-binding domains"/>
    <property type="match status" value="1"/>
</dbReference>
<dbReference type="InterPro" id="IPR005000">
    <property type="entry name" value="Aldolase/citrate-lyase_domain"/>
</dbReference>
<evidence type="ECO:0000256" key="3">
    <source>
        <dbReference type="ARBA" id="ARBA00023239"/>
    </source>
</evidence>
<evidence type="ECO:0000313" key="6">
    <source>
        <dbReference type="Proteomes" id="UP000243723"/>
    </source>
</evidence>
<proteinExistence type="inferred from homology"/>
<dbReference type="Pfam" id="PF03328">
    <property type="entry name" value="HpcH_HpaI"/>
    <property type="match status" value="1"/>
</dbReference>
<protein>
    <recommendedName>
        <fullName evidence="4">HpcH/HpaI aldolase/citrate lyase domain-containing protein</fullName>
    </recommendedName>
</protein>
<dbReference type="PANTHER" id="PTHR30502:SF0">
    <property type="entry name" value="PHOSPHOENOLPYRUVATE CARBOXYLASE FAMILY PROTEIN"/>
    <property type="match status" value="1"/>
</dbReference>
<dbReference type="InterPro" id="IPR050251">
    <property type="entry name" value="HpcH-HpaI_aldolase"/>
</dbReference>
<evidence type="ECO:0000313" key="5">
    <source>
        <dbReference type="EMBL" id="PSK40325.1"/>
    </source>
</evidence>